<keyword evidence="3" id="KW-1185">Reference proteome</keyword>
<dbReference type="Gene3D" id="3.30.1920.20">
    <property type="match status" value="1"/>
</dbReference>
<feature type="compositionally biased region" description="Low complexity" evidence="1">
    <location>
        <begin position="522"/>
        <end position="531"/>
    </location>
</feature>
<evidence type="ECO:0008006" key="4">
    <source>
        <dbReference type="Google" id="ProtNLM"/>
    </source>
</evidence>
<evidence type="ECO:0000313" key="3">
    <source>
        <dbReference type="Proteomes" id="UP000309128"/>
    </source>
</evidence>
<dbReference type="Gene3D" id="3.40.390.10">
    <property type="entry name" value="Collagenase (Catalytic Domain)"/>
    <property type="match status" value="1"/>
</dbReference>
<dbReference type="InterPro" id="IPR058094">
    <property type="entry name" value="Ig-like_OmpL47-like"/>
</dbReference>
<sequence>MPRLKWLQGLLLTGVLVLTSVVAALPAYADFISANSTLKNDGILPMIKVFEKLDHGCWGEGAAPPDRVEPGEKVSWRAESCDLSIGTGTEGEVWYRPYGASDDVVYRFYWDVPTFGTNTAQNGGNPGCTHSQSGPGDGNNVYIDFTVACKASTIDNIPDIWKLHPVVMDPDGDGLNKQEIDLNAMGAAVGQKDIFVQFDWMADNTHNEQFSTAALRRIIATYNANGYFLHIDAGPQSPLDTTGATWGNLSRARAVGYQAQLGNVMINPSGGATYNWTAFDAIKNAAFPATGRGEIFRYVLAADRIGPAAVRGLTRSGDTDVIFSLNSMANDADNEVAVFMHEIGHSLGLGHGGDSKNNFKPNYFSAMNYLFDFEGITKNGVTNWDYSHGGQDPLNEVNPPGLDESIGLGAKGKGFTTSHFCPDRVVAGVSIPAGRIPVPDAGNPIDWDCDGVIAAPGTKVSADINLSNNEPAGTLNTLVDHDDWKAIDITRGDIGRYDQPAVEAPIVTEVDDLPPEHAEVLPVDTTPPVTTAESAPAPNAAGWNNTDVTVTLKPTDDISGLARTEYSVDDGPWTVYTDPVVLSTDAVRTVKYRSTDRSLNTEEAKSLTVKLDKTAPTVTYTGAKETYGILETVDITCTAADNLSGVDTTTCKDISGPAYDFDPAGNTFSATATDVAGNTGQASSVTFKLVVTYADLCTLTKRFVTNEGVARANAMCAQLDAAERAEDRGNVTAKTNAVNAYLNQVSAAVSGHYLTPAQAIILKKLAAAL</sequence>
<comment type="caution">
    <text evidence="2">The sequence shown here is derived from an EMBL/GenBank/DDBJ whole genome shotgun (WGS) entry which is preliminary data.</text>
</comment>
<dbReference type="SUPFAM" id="SSF55486">
    <property type="entry name" value="Metalloproteases ('zincins'), catalytic domain"/>
    <property type="match status" value="1"/>
</dbReference>
<proteinExistence type="predicted"/>
<dbReference type="GO" id="GO:0008237">
    <property type="term" value="F:metallopeptidase activity"/>
    <property type="evidence" value="ECO:0007669"/>
    <property type="project" value="InterPro"/>
</dbReference>
<dbReference type="Pfam" id="PF13582">
    <property type="entry name" value="Reprolysin_3"/>
    <property type="match status" value="1"/>
</dbReference>
<dbReference type="Gene3D" id="2.60.270.50">
    <property type="match status" value="1"/>
</dbReference>
<dbReference type="OrthoDB" id="5243170at2"/>
<dbReference type="AlphaFoldDB" id="A0A5S4EZA2"/>
<organism evidence="2 3">
    <name type="scientific">Nonomuraea turkmeniaca</name>
    <dbReference type="NCBI Taxonomy" id="103838"/>
    <lineage>
        <taxon>Bacteria</taxon>
        <taxon>Bacillati</taxon>
        <taxon>Actinomycetota</taxon>
        <taxon>Actinomycetes</taxon>
        <taxon>Streptosporangiales</taxon>
        <taxon>Streptosporangiaceae</taxon>
        <taxon>Nonomuraea</taxon>
    </lineage>
</organism>
<dbReference type="InterPro" id="IPR024079">
    <property type="entry name" value="MetalloPept_cat_dom_sf"/>
</dbReference>
<dbReference type="Proteomes" id="UP000309128">
    <property type="component" value="Unassembled WGS sequence"/>
</dbReference>
<dbReference type="EMBL" id="VCKY01000257">
    <property type="protein sequence ID" value="TMR09004.1"/>
    <property type="molecule type" value="Genomic_DNA"/>
</dbReference>
<evidence type="ECO:0000256" key="1">
    <source>
        <dbReference type="SAM" id="MobiDB-lite"/>
    </source>
</evidence>
<dbReference type="RefSeq" id="WP_138672811.1">
    <property type="nucleotide sequence ID" value="NZ_VCKY01000257.1"/>
</dbReference>
<name>A0A5S4EZA2_9ACTN</name>
<gene>
    <name evidence="2" type="ORF">ETD86_45320</name>
</gene>
<reference evidence="2 3" key="1">
    <citation type="submission" date="2019-05" db="EMBL/GenBank/DDBJ databases">
        <title>Draft genome sequence of Nonomuraea turkmeniaca DSM 43926.</title>
        <authorList>
            <person name="Saricaoglu S."/>
            <person name="Isik K."/>
        </authorList>
    </citation>
    <scope>NUCLEOTIDE SEQUENCE [LARGE SCALE GENOMIC DNA]</scope>
    <source>
        <strain evidence="2 3">DSM 43926</strain>
    </source>
</reference>
<dbReference type="NCBIfam" id="NF047446">
    <property type="entry name" value="barrel_OmpL47"/>
    <property type="match status" value="1"/>
</dbReference>
<accession>A0A5S4EZA2</accession>
<feature type="region of interest" description="Disordered" evidence="1">
    <location>
        <begin position="522"/>
        <end position="546"/>
    </location>
</feature>
<protein>
    <recommendedName>
        <fullName evidence="4">HYR domain-containing protein</fullName>
    </recommendedName>
</protein>
<evidence type="ECO:0000313" key="2">
    <source>
        <dbReference type="EMBL" id="TMR09004.1"/>
    </source>
</evidence>